<dbReference type="EMBL" id="CAXKWB010038516">
    <property type="protein sequence ID" value="CAL4151807.1"/>
    <property type="molecule type" value="Genomic_DNA"/>
</dbReference>
<dbReference type="Proteomes" id="UP001497623">
    <property type="component" value="Unassembled WGS sequence"/>
</dbReference>
<sequence length="1407" mass="155469">MWATTRTVLVVGTLGVLCRDVAGGGGSGRARVDDDGGYQGIVIAVQPGYQPNNCTAFINNLKGVVTSWSDDLWVASRGKLYVGGVDVILPHELALHCQVDTQQATWQRWSNADINIQDKSSVDSQWGPEESVGIGVHQPEGCGRPGGYITLDAHSLDTQPFGGQFLDADIMDFTDLDNLSIDASKFHQNLQNNLELGIKIIGRSLVAGWARYRWGVFEERGYEGNNRFPVTYDSDDQLVDTVYSDDYTTINHNKSNLLHRVDMGNSVEFSDVHTFKSESLTPQNLLCYGRSAWEIMEEHIDFTKKPFTLQTTQNDIYSNNDFTNPDIIQYKEKEDKFEEEIYTDEEENLRLSLRMNENQPIYDISEYSNIPSQSKVNESDSDITHYYENIHHRTKRENIIIQQDTSFAMRPSLVGAHITKFASSSFVTEEEIPSTSEASGILADSLADKPAQGFLEDLRSLPPAPKISFMIPVQKTVILAIDLSDQSVKNVNMDDIRGGVQRWLWGLGADVKVGILASYNDDSFPISLGSLHAAPSSESELEDELSLLPSQIEADSGVYGGRFCLQCVIKETRKMLEGRGFISDAGVLLLAACHPEVTAIDAAVATQSGLTIHTLAICPSTKPQFDFLASYGHSWVATGVSDTNNVLSHDNSGSHPEHQLAQTLTTMTKETIYYPGNPVLFRVNGKVKSVLAHEVITIGPYSSVTGKFKLASSQQDLLIVVVSQYHAKVVKILNEIGKEIDLNKDTNQRYWTVIDKKGGEFSYTLKFLSSSIAFPFNVMIDVYGAKREQLGVEVKVYTNIVKGQSLSPKSPALVVWAEVSKGGQPVIGAQVVLTVSYLGSTTTVERNITLLDNGNADPDVREHDGVYSRYVTWLPGAGLYALTAEAIDNHGAASILTPGKEGMMLPVSIGQFAVTSSPVSMTVESVQAFDSIPPSRITDLTVSHLNKNTVKLMWSAPGGDLDQGSAKIYELRLAQNRDTLDFEGFNSSSTLSVSCIMDDLHNPLQSPATYGTIEYCHMELPKTNTRWYIGIRAVDTARNIGKISNIVTHFIPEIILTSTARNLYSDYIDSLGNSSNIYRDNEYFKNGTHVSLPKKTVDWKVMAAVGISIGACSLAVIVIFICMCFFKHRQEGKRSPNNPIYRIYVGNGYIEEEGGEIKVVSNGKRQENVDPEKAPKVQEWVNSLTRYSSPKNVYNQEHGYMHINENNMMEVRPRKTSPQRNDNQKNSSMSITDHCCPLSSQPFLKDSDGPGTEDLVETTSNSTADGTNSASTDTTEMATELPTGHLRNVSSNTPATYFNTSLPHYNTSLPPRSHSHDNHVLNTSCPIPMNNNIYSPGYCSDDEGGFRPRQKIPPKQYSSLRFSLPSSDYSDIINANLASTPKSYNDTSVLSHGTVRSVKKRRHISFV</sequence>
<evidence type="ECO:0000256" key="3">
    <source>
        <dbReference type="SAM" id="SignalP"/>
    </source>
</evidence>
<dbReference type="InterPro" id="IPR013642">
    <property type="entry name" value="CLCA_N"/>
</dbReference>
<keyword evidence="2" id="KW-0812">Transmembrane</keyword>
<feature type="signal peptide" evidence="3">
    <location>
        <begin position="1"/>
        <end position="18"/>
    </location>
</feature>
<comment type="caution">
    <text evidence="5">The sequence shown here is derived from an EMBL/GenBank/DDBJ whole genome shotgun (WGS) entry which is preliminary data.</text>
</comment>
<accession>A0AAV2S3D1</accession>
<feature type="compositionally biased region" description="Polar residues" evidence="1">
    <location>
        <begin position="1216"/>
        <end position="1231"/>
    </location>
</feature>
<feature type="region of interest" description="Disordered" evidence="1">
    <location>
        <begin position="1209"/>
        <end position="1275"/>
    </location>
</feature>
<organism evidence="5 6">
    <name type="scientific">Meganyctiphanes norvegica</name>
    <name type="common">Northern krill</name>
    <name type="synonym">Thysanopoda norvegica</name>
    <dbReference type="NCBI Taxonomy" id="48144"/>
    <lineage>
        <taxon>Eukaryota</taxon>
        <taxon>Metazoa</taxon>
        <taxon>Ecdysozoa</taxon>
        <taxon>Arthropoda</taxon>
        <taxon>Crustacea</taxon>
        <taxon>Multicrustacea</taxon>
        <taxon>Malacostraca</taxon>
        <taxon>Eumalacostraca</taxon>
        <taxon>Eucarida</taxon>
        <taxon>Euphausiacea</taxon>
        <taxon>Euphausiidae</taxon>
        <taxon>Meganyctiphanes</taxon>
    </lineage>
</organism>
<protein>
    <recommendedName>
        <fullName evidence="4">Calcium-activated chloride channel N-terminal domain-containing protein</fullName>
    </recommendedName>
</protein>
<evidence type="ECO:0000313" key="6">
    <source>
        <dbReference type="Proteomes" id="UP001497623"/>
    </source>
</evidence>
<proteinExistence type="predicted"/>
<dbReference type="Gene3D" id="2.60.40.10">
    <property type="entry name" value="Immunoglobulins"/>
    <property type="match status" value="1"/>
</dbReference>
<feature type="domain" description="Calcium-activated chloride channel N-terminal" evidence="4">
    <location>
        <begin position="35"/>
        <end position="153"/>
    </location>
</feature>
<name>A0AAV2S3D1_MEGNR</name>
<keyword evidence="6" id="KW-1185">Reference proteome</keyword>
<evidence type="ECO:0000259" key="4">
    <source>
        <dbReference type="Pfam" id="PF08434"/>
    </source>
</evidence>
<keyword evidence="2" id="KW-1133">Transmembrane helix</keyword>
<feature type="compositionally biased region" description="Polar residues" evidence="1">
    <location>
        <begin position="1257"/>
        <end position="1275"/>
    </location>
</feature>
<evidence type="ECO:0000256" key="1">
    <source>
        <dbReference type="SAM" id="MobiDB-lite"/>
    </source>
</evidence>
<reference evidence="5 6" key="1">
    <citation type="submission" date="2024-05" db="EMBL/GenBank/DDBJ databases">
        <authorList>
            <person name="Wallberg A."/>
        </authorList>
    </citation>
    <scope>NUCLEOTIDE SEQUENCE [LARGE SCALE GENOMIC DNA]</scope>
</reference>
<evidence type="ECO:0000313" key="5">
    <source>
        <dbReference type="EMBL" id="CAL4151807.1"/>
    </source>
</evidence>
<keyword evidence="2" id="KW-0472">Membrane</keyword>
<gene>
    <name evidence="5" type="ORF">MNOR_LOCUS30844</name>
</gene>
<dbReference type="InterPro" id="IPR013783">
    <property type="entry name" value="Ig-like_fold"/>
</dbReference>
<keyword evidence="3" id="KW-0732">Signal</keyword>
<dbReference type="Pfam" id="PF08434">
    <property type="entry name" value="CLCA"/>
    <property type="match status" value="1"/>
</dbReference>
<feature type="transmembrane region" description="Helical" evidence="2">
    <location>
        <begin position="1101"/>
        <end position="1126"/>
    </location>
</feature>
<feature type="chain" id="PRO_5044010783" description="Calcium-activated chloride channel N-terminal domain-containing protein" evidence="3">
    <location>
        <begin position="19"/>
        <end position="1407"/>
    </location>
</feature>
<evidence type="ECO:0000256" key="2">
    <source>
        <dbReference type="SAM" id="Phobius"/>
    </source>
</evidence>